<dbReference type="GO" id="GO:0004312">
    <property type="term" value="F:fatty acid synthase activity"/>
    <property type="evidence" value="ECO:0007669"/>
    <property type="project" value="TreeGrafter"/>
</dbReference>
<gene>
    <name evidence="5" type="ORF">I553_6104</name>
</gene>
<dbReference type="CDD" id="cd05195">
    <property type="entry name" value="enoyl_red"/>
    <property type="match status" value="1"/>
</dbReference>
<evidence type="ECO:0000313" key="5">
    <source>
        <dbReference type="EMBL" id="EUA42244.1"/>
    </source>
</evidence>
<feature type="domain" description="Enoyl reductase (ER)" evidence="4">
    <location>
        <begin position="1"/>
        <end position="258"/>
    </location>
</feature>
<accession>X8BEH1</accession>
<dbReference type="InterPro" id="IPR050091">
    <property type="entry name" value="PKS_NRPS_Biosynth_Enz"/>
</dbReference>
<dbReference type="SUPFAM" id="SSF51735">
    <property type="entry name" value="NAD(P)-binding Rossmann-fold domains"/>
    <property type="match status" value="1"/>
</dbReference>
<dbReference type="InterPro" id="IPR036291">
    <property type="entry name" value="NAD(P)-bd_dom_sf"/>
</dbReference>
<dbReference type="Gene3D" id="3.90.180.10">
    <property type="entry name" value="Medium-chain alcohol dehydrogenases, catalytic domain"/>
    <property type="match status" value="1"/>
</dbReference>
<evidence type="ECO:0000256" key="3">
    <source>
        <dbReference type="ARBA" id="ARBA00022679"/>
    </source>
</evidence>
<proteinExistence type="predicted"/>
<dbReference type="FunFam" id="3.40.50.720:FF:000209">
    <property type="entry name" value="Polyketide synthase Pks12"/>
    <property type="match status" value="1"/>
</dbReference>
<dbReference type="InterPro" id="IPR020843">
    <property type="entry name" value="ER"/>
</dbReference>
<dbReference type="InterPro" id="IPR013149">
    <property type="entry name" value="ADH-like_C"/>
</dbReference>
<dbReference type="Pfam" id="PF00107">
    <property type="entry name" value="ADH_zinc_N"/>
    <property type="match status" value="1"/>
</dbReference>
<keyword evidence="1" id="KW-0596">Phosphopantetheine</keyword>
<dbReference type="PANTHER" id="PTHR43775:SF51">
    <property type="entry name" value="INACTIVE PHENOLPHTHIOCEROL SYNTHESIS POLYKETIDE SYNTHASE TYPE I PKS1-RELATED"/>
    <property type="match status" value="1"/>
</dbReference>
<evidence type="ECO:0000259" key="4">
    <source>
        <dbReference type="SMART" id="SM00829"/>
    </source>
</evidence>
<dbReference type="Pfam" id="PF08240">
    <property type="entry name" value="ADH_N"/>
    <property type="match status" value="1"/>
</dbReference>
<dbReference type="EMBL" id="JAOB01000042">
    <property type="protein sequence ID" value="EUA42244.1"/>
    <property type="molecule type" value="Genomic_DNA"/>
</dbReference>
<name>X8BEH1_MYCXE</name>
<reference evidence="5" key="1">
    <citation type="submission" date="2014-01" db="EMBL/GenBank/DDBJ databases">
        <authorList>
            <person name="Brown-Elliot B."/>
            <person name="Wallace R."/>
            <person name="Lenaerts A."/>
            <person name="Ordway D."/>
            <person name="DeGroote M.A."/>
            <person name="Parker T."/>
            <person name="Sizemore C."/>
            <person name="Tallon L.J."/>
            <person name="Sadzewicz L.K."/>
            <person name="Sengamalay N."/>
            <person name="Fraser C.M."/>
            <person name="Hine E."/>
            <person name="Shefchek K.A."/>
            <person name="Das S.P."/>
            <person name="Tettelin H."/>
        </authorList>
    </citation>
    <scope>NUCLEOTIDE SEQUENCE [LARGE SCALE GENOMIC DNA]</scope>
    <source>
        <strain evidence="5">4042</strain>
    </source>
</reference>
<dbReference type="GO" id="GO:0006633">
    <property type="term" value="P:fatty acid biosynthetic process"/>
    <property type="evidence" value="ECO:0007669"/>
    <property type="project" value="TreeGrafter"/>
</dbReference>
<evidence type="ECO:0000256" key="1">
    <source>
        <dbReference type="ARBA" id="ARBA00022450"/>
    </source>
</evidence>
<dbReference type="PANTHER" id="PTHR43775">
    <property type="entry name" value="FATTY ACID SYNTHASE"/>
    <property type="match status" value="1"/>
</dbReference>
<sequence>MITLGLYPDDDAVMGIEAAGIVVETGSDDCRFAVGDRVMGLFPEGTGTTAITDERLLMTIPDGWSHTDAATVSVVFATAYYALSRLADVKPGQRVLIHAATGGVGMAAVQLARHWGLEVFATASRGKWDTLRAMGFDESHIGDSRTLEFEDKFRAVTGGRGMDVVLDSLAGEFVDASLRLVAPGGIFLEMGKTDIRDPNAVAQQHPGVRYRAFDLFEAGADGIQRILTDLAAMFAARVLHPLPVTGLIFVGRRRRCGI</sequence>
<protein>
    <submittedName>
        <fullName evidence="5">Zinc-binding dehydrogenase family protein</fullName>
    </submittedName>
</protein>
<dbReference type="GO" id="GO:0016491">
    <property type="term" value="F:oxidoreductase activity"/>
    <property type="evidence" value="ECO:0007669"/>
    <property type="project" value="InterPro"/>
</dbReference>
<keyword evidence="3" id="KW-0808">Transferase</keyword>
<dbReference type="PATRIC" id="fig|1299334.3.peg.4267"/>
<comment type="caution">
    <text evidence="5">The sequence shown here is derived from an EMBL/GenBank/DDBJ whole genome shotgun (WGS) entry which is preliminary data.</text>
</comment>
<dbReference type="SUPFAM" id="SSF50129">
    <property type="entry name" value="GroES-like"/>
    <property type="match status" value="1"/>
</dbReference>
<evidence type="ECO:0000256" key="2">
    <source>
        <dbReference type="ARBA" id="ARBA00022553"/>
    </source>
</evidence>
<keyword evidence="2" id="KW-0597">Phosphoprotein</keyword>
<dbReference type="AlphaFoldDB" id="X8BEH1"/>
<dbReference type="InterPro" id="IPR011032">
    <property type="entry name" value="GroES-like_sf"/>
</dbReference>
<dbReference type="SMART" id="SM00829">
    <property type="entry name" value="PKS_ER"/>
    <property type="match status" value="1"/>
</dbReference>
<organism evidence="5">
    <name type="scientific">Mycobacterium xenopi 4042</name>
    <dbReference type="NCBI Taxonomy" id="1299334"/>
    <lineage>
        <taxon>Bacteria</taxon>
        <taxon>Bacillati</taxon>
        <taxon>Actinomycetota</taxon>
        <taxon>Actinomycetes</taxon>
        <taxon>Mycobacteriales</taxon>
        <taxon>Mycobacteriaceae</taxon>
        <taxon>Mycobacterium</taxon>
    </lineage>
</organism>
<dbReference type="InterPro" id="IPR013154">
    <property type="entry name" value="ADH-like_N"/>
</dbReference>